<dbReference type="AlphaFoldDB" id="L8GGV2"/>
<dbReference type="Proteomes" id="UP000011083">
    <property type="component" value="Unassembled WGS sequence"/>
</dbReference>
<evidence type="ECO:0000256" key="1">
    <source>
        <dbReference type="SAM" id="MobiDB-lite"/>
    </source>
</evidence>
<protein>
    <submittedName>
        <fullName evidence="2">Uncharacterized protein</fullName>
    </submittedName>
</protein>
<keyword evidence="3" id="KW-1185">Reference proteome</keyword>
<feature type="region of interest" description="Disordered" evidence="1">
    <location>
        <begin position="113"/>
        <end position="154"/>
    </location>
</feature>
<feature type="compositionally biased region" description="Polar residues" evidence="1">
    <location>
        <begin position="144"/>
        <end position="154"/>
    </location>
</feature>
<gene>
    <name evidence="2" type="ORF">ACA1_373870</name>
</gene>
<name>L8GGV2_ACACF</name>
<evidence type="ECO:0000313" key="3">
    <source>
        <dbReference type="Proteomes" id="UP000011083"/>
    </source>
</evidence>
<dbReference type="EMBL" id="KB008119">
    <property type="protein sequence ID" value="ELR12320.1"/>
    <property type="molecule type" value="Genomic_DNA"/>
</dbReference>
<sequence>MNLHFQQSAEQRTQIREQHFILEMDRLGQVSHDMQRHNERLSVQYSRAEQLLRDSEQMRDSLNNEVAAYKAKLQAADQEKEQAKLHIQQKQGLLADLQAELDSLKREVTELASACEPDEAEDEAEDEVSTKEVHSTHPEGFTWVHQSASPHSSI</sequence>
<reference evidence="2 3" key="1">
    <citation type="journal article" date="2013" name="Genome Biol.">
        <title>Genome of Acanthamoeba castellanii highlights extensive lateral gene transfer and early evolution of tyrosine kinase signaling.</title>
        <authorList>
            <person name="Clarke M."/>
            <person name="Lohan A.J."/>
            <person name="Liu B."/>
            <person name="Lagkouvardos I."/>
            <person name="Roy S."/>
            <person name="Zafar N."/>
            <person name="Bertelli C."/>
            <person name="Schilde C."/>
            <person name="Kianianmomeni A."/>
            <person name="Burglin T.R."/>
            <person name="Frech C."/>
            <person name="Turcotte B."/>
            <person name="Kopec K.O."/>
            <person name="Synnott J.M."/>
            <person name="Choo C."/>
            <person name="Paponov I."/>
            <person name="Finkler A."/>
            <person name="Soon Heng Tan C."/>
            <person name="Hutchins A.P."/>
            <person name="Weinmeier T."/>
            <person name="Rattei T."/>
            <person name="Chu J.S."/>
            <person name="Gimenez G."/>
            <person name="Irimia M."/>
            <person name="Rigden D.J."/>
            <person name="Fitzpatrick D.A."/>
            <person name="Lorenzo-Morales J."/>
            <person name="Bateman A."/>
            <person name="Chiu C.H."/>
            <person name="Tang P."/>
            <person name="Hegemann P."/>
            <person name="Fromm H."/>
            <person name="Raoult D."/>
            <person name="Greub G."/>
            <person name="Miranda-Saavedra D."/>
            <person name="Chen N."/>
            <person name="Nash P."/>
            <person name="Ginger M.L."/>
            <person name="Horn M."/>
            <person name="Schaap P."/>
            <person name="Caler L."/>
            <person name="Loftus B."/>
        </authorList>
    </citation>
    <scope>NUCLEOTIDE SEQUENCE [LARGE SCALE GENOMIC DNA]</scope>
    <source>
        <strain evidence="2 3">Neff</strain>
    </source>
</reference>
<dbReference type="RefSeq" id="XP_004334333.1">
    <property type="nucleotide sequence ID" value="XM_004334285.1"/>
</dbReference>
<dbReference type="KEGG" id="acan:ACA1_373870"/>
<feature type="compositionally biased region" description="Basic and acidic residues" evidence="1">
    <location>
        <begin position="128"/>
        <end position="137"/>
    </location>
</feature>
<feature type="compositionally biased region" description="Acidic residues" evidence="1">
    <location>
        <begin position="116"/>
        <end position="127"/>
    </location>
</feature>
<dbReference type="GeneID" id="14912845"/>
<dbReference type="VEuPathDB" id="AmoebaDB:ACA1_373870"/>
<accession>L8GGV2</accession>
<organism evidence="2 3">
    <name type="scientific">Acanthamoeba castellanii (strain ATCC 30010 / Neff)</name>
    <dbReference type="NCBI Taxonomy" id="1257118"/>
    <lineage>
        <taxon>Eukaryota</taxon>
        <taxon>Amoebozoa</taxon>
        <taxon>Discosea</taxon>
        <taxon>Longamoebia</taxon>
        <taxon>Centramoebida</taxon>
        <taxon>Acanthamoebidae</taxon>
        <taxon>Acanthamoeba</taxon>
    </lineage>
</organism>
<evidence type="ECO:0000313" key="2">
    <source>
        <dbReference type="EMBL" id="ELR12320.1"/>
    </source>
</evidence>
<proteinExistence type="predicted"/>